<keyword evidence="2" id="KW-0349">Heme</keyword>
<evidence type="ECO:0000256" key="4">
    <source>
        <dbReference type="ARBA" id="ARBA00023004"/>
    </source>
</evidence>
<dbReference type="GO" id="GO:0019825">
    <property type="term" value="F:oxygen binding"/>
    <property type="evidence" value="ECO:0007669"/>
    <property type="project" value="InterPro"/>
</dbReference>
<keyword evidence="1" id="KW-0813">Transport</keyword>
<proteinExistence type="inferred from homology"/>
<dbReference type="InterPro" id="IPR012292">
    <property type="entry name" value="Globin/Proto"/>
</dbReference>
<dbReference type="Gene3D" id="1.10.490.10">
    <property type="entry name" value="Globins"/>
    <property type="match status" value="1"/>
</dbReference>
<evidence type="ECO:0000256" key="1">
    <source>
        <dbReference type="ARBA" id="ARBA00022448"/>
    </source>
</evidence>
<organism evidence="6">
    <name type="scientific">marine metagenome</name>
    <dbReference type="NCBI Taxonomy" id="408172"/>
    <lineage>
        <taxon>unclassified sequences</taxon>
        <taxon>metagenomes</taxon>
        <taxon>ecological metagenomes</taxon>
    </lineage>
</organism>
<keyword evidence="4" id="KW-0408">Iron</keyword>
<dbReference type="InterPro" id="IPR044203">
    <property type="entry name" value="GlbO/GLB3-like"/>
</dbReference>
<evidence type="ECO:0000256" key="2">
    <source>
        <dbReference type="ARBA" id="ARBA00022617"/>
    </source>
</evidence>
<dbReference type="PANTHER" id="PTHR47366">
    <property type="entry name" value="TWO-ON-TWO HEMOGLOBIN-3"/>
    <property type="match status" value="1"/>
</dbReference>
<comment type="similarity">
    <text evidence="5">Belongs to the truncated hemoglobin family. Group II subfamily.</text>
</comment>
<reference evidence="6" key="1">
    <citation type="submission" date="2018-05" db="EMBL/GenBank/DDBJ databases">
        <authorList>
            <person name="Lanie J.A."/>
            <person name="Ng W.-L."/>
            <person name="Kazmierczak K.M."/>
            <person name="Andrzejewski T.M."/>
            <person name="Davidsen T.M."/>
            <person name="Wayne K.J."/>
            <person name="Tettelin H."/>
            <person name="Glass J.I."/>
            <person name="Rusch D."/>
            <person name="Podicherti R."/>
            <person name="Tsui H.-C.T."/>
            <person name="Winkler M.E."/>
        </authorList>
    </citation>
    <scope>NUCLEOTIDE SEQUENCE</scope>
</reference>
<dbReference type="PANTHER" id="PTHR47366:SF1">
    <property type="entry name" value="TWO-ON-TWO HEMOGLOBIN-3"/>
    <property type="match status" value="1"/>
</dbReference>
<dbReference type="InterPro" id="IPR009050">
    <property type="entry name" value="Globin-like_sf"/>
</dbReference>
<dbReference type="GO" id="GO:0005344">
    <property type="term" value="F:oxygen carrier activity"/>
    <property type="evidence" value="ECO:0007669"/>
    <property type="project" value="InterPro"/>
</dbReference>
<dbReference type="AlphaFoldDB" id="A0A381PB52"/>
<dbReference type="GO" id="GO:0046872">
    <property type="term" value="F:metal ion binding"/>
    <property type="evidence" value="ECO:0007669"/>
    <property type="project" value="UniProtKB-KW"/>
</dbReference>
<dbReference type="SUPFAM" id="SSF46458">
    <property type="entry name" value="Globin-like"/>
    <property type="match status" value="1"/>
</dbReference>
<evidence type="ECO:0000256" key="3">
    <source>
        <dbReference type="ARBA" id="ARBA00022723"/>
    </source>
</evidence>
<name>A0A381PB52_9ZZZZ</name>
<accession>A0A381PB52</accession>
<dbReference type="InterPro" id="IPR001486">
    <property type="entry name" value="Hemoglobin_trunc"/>
</dbReference>
<dbReference type="GO" id="GO:0020037">
    <property type="term" value="F:heme binding"/>
    <property type="evidence" value="ECO:0007669"/>
    <property type="project" value="InterPro"/>
</dbReference>
<gene>
    <name evidence="6" type="ORF">METZ01_LOCUS17069</name>
</gene>
<dbReference type="Pfam" id="PF01152">
    <property type="entry name" value="Bac_globin"/>
    <property type="match status" value="1"/>
</dbReference>
<evidence type="ECO:0000256" key="5">
    <source>
        <dbReference type="ARBA" id="ARBA00034496"/>
    </source>
</evidence>
<protein>
    <recommendedName>
        <fullName evidence="7">Globin</fullName>
    </recommendedName>
</protein>
<dbReference type="EMBL" id="UINC01000928">
    <property type="protein sequence ID" value="SUZ64215.1"/>
    <property type="molecule type" value="Genomic_DNA"/>
</dbReference>
<evidence type="ECO:0000313" key="6">
    <source>
        <dbReference type="EMBL" id="SUZ64215.1"/>
    </source>
</evidence>
<keyword evidence="3" id="KW-0479">Metal-binding</keyword>
<evidence type="ECO:0008006" key="7">
    <source>
        <dbReference type="Google" id="ProtNLM"/>
    </source>
</evidence>
<sequence>MNDQADKSVYALVGGSQWFHDLTTRFYQRVATDEVLRPLYPDDLEPSRYWLALFLAQYWGGPADYSIRRGHPRLRMRHMHFGIGVDERDRWYQHMAEALSESHIDADLQQQMLDYFFMAATHLVNSSD</sequence>